<dbReference type="KEGG" id="cyj:Cyan7822_1937"/>
<evidence type="ECO:0000313" key="4">
    <source>
        <dbReference type="Proteomes" id="UP000008206"/>
    </source>
</evidence>
<dbReference type="CDD" id="cd00293">
    <property type="entry name" value="USP-like"/>
    <property type="match status" value="1"/>
</dbReference>
<evidence type="ECO:0000259" key="2">
    <source>
        <dbReference type="Pfam" id="PF00582"/>
    </source>
</evidence>
<dbReference type="InterPro" id="IPR006016">
    <property type="entry name" value="UspA"/>
</dbReference>
<dbReference type="InterPro" id="IPR006015">
    <property type="entry name" value="Universal_stress_UspA"/>
</dbReference>
<protein>
    <submittedName>
        <fullName evidence="3">UspA domain protein</fullName>
    </submittedName>
</protein>
<dbReference type="SUPFAM" id="SSF52402">
    <property type="entry name" value="Adenine nucleotide alpha hydrolases-like"/>
    <property type="match status" value="1"/>
</dbReference>
<keyword evidence="4" id="KW-1185">Reference proteome</keyword>
<dbReference type="RefSeq" id="WP_013322026.1">
    <property type="nucleotide sequence ID" value="NC_014501.1"/>
</dbReference>
<accession>E0UAR8</accession>
<evidence type="ECO:0000313" key="3">
    <source>
        <dbReference type="EMBL" id="ADN13920.1"/>
    </source>
</evidence>
<dbReference type="PANTHER" id="PTHR46268:SF6">
    <property type="entry name" value="UNIVERSAL STRESS PROTEIN UP12"/>
    <property type="match status" value="1"/>
</dbReference>
<feature type="domain" description="UspA" evidence="2">
    <location>
        <begin position="8"/>
        <end position="141"/>
    </location>
</feature>
<dbReference type="PRINTS" id="PR01438">
    <property type="entry name" value="UNVRSLSTRESS"/>
</dbReference>
<comment type="similarity">
    <text evidence="1">Belongs to the universal stress protein A family.</text>
</comment>
<gene>
    <name evidence="3" type="ordered locus">Cyan7822_1937</name>
</gene>
<dbReference type="AlphaFoldDB" id="E0UAR8"/>
<dbReference type="InterPro" id="IPR014729">
    <property type="entry name" value="Rossmann-like_a/b/a_fold"/>
</dbReference>
<evidence type="ECO:0000256" key="1">
    <source>
        <dbReference type="ARBA" id="ARBA00008791"/>
    </source>
</evidence>
<dbReference type="Gene3D" id="3.40.50.620">
    <property type="entry name" value="HUPs"/>
    <property type="match status" value="1"/>
</dbReference>
<dbReference type="Proteomes" id="UP000008206">
    <property type="component" value="Chromosome"/>
</dbReference>
<organism evidence="3 4">
    <name type="scientific">Gloeothece verrucosa (strain PCC 7822)</name>
    <name type="common">Cyanothece sp. (strain PCC 7822)</name>
    <dbReference type="NCBI Taxonomy" id="497965"/>
    <lineage>
        <taxon>Bacteria</taxon>
        <taxon>Bacillati</taxon>
        <taxon>Cyanobacteriota</taxon>
        <taxon>Cyanophyceae</taxon>
        <taxon>Oscillatoriophycideae</taxon>
        <taxon>Chroococcales</taxon>
        <taxon>Aphanothecaceae</taxon>
        <taxon>Gloeothece</taxon>
        <taxon>Gloeothece verrucosa</taxon>
    </lineage>
</organism>
<sequence length="148" mass="16551">MSLLPKNRILVPIDFSEASFQALDETLAFVDDPAQIYVVHVLVPISPVEPGVIWAVINDQTRKQNVEKVFDQKYQEFIDQGIHFDVLIGDAGTEIVNYAEKHNIELIVIPSHGRTGLSRLLLGSVAERVARCSHCPVLILRRHGEMLG</sequence>
<dbReference type="Pfam" id="PF00582">
    <property type="entry name" value="Usp"/>
    <property type="match status" value="1"/>
</dbReference>
<dbReference type="STRING" id="497965.Cyan7822_1937"/>
<name>E0UAR8_GLOV7</name>
<dbReference type="HOGENOM" id="CLU_049301_11_2_3"/>
<proteinExistence type="inferred from homology"/>
<dbReference type="EMBL" id="CP002198">
    <property type="protein sequence ID" value="ADN13920.1"/>
    <property type="molecule type" value="Genomic_DNA"/>
</dbReference>
<reference evidence="4" key="1">
    <citation type="journal article" date="2011" name="MBio">
        <title>Novel metabolic attributes of the genus Cyanothece, comprising a group of unicellular nitrogen-fixing Cyanobacteria.</title>
        <authorList>
            <person name="Bandyopadhyay A."/>
            <person name="Elvitigala T."/>
            <person name="Welsh E."/>
            <person name="Stockel J."/>
            <person name="Liberton M."/>
            <person name="Min H."/>
            <person name="Sherman L.A."/>
            <person name="Pakrasi H.B."/>
        </authorList>
    </citation>
    <scope>NUCLEOTIDE SEQUENCE [LARGE SCALE GENOMIC DNA]</scope>
    <source>
        <strain evidence="4">PCC 7822</strain>
    </source>
</reference>
<dbReference type="OrthoDB" id="9794782at2"/>
<dbReference type="PANTHER" id="PTHR46268">
    <property type="entry name" value="STRESS RESPONSE PROTEIN NHAX"/>
    <property type="match status" value="1"/>
</dbReference>
<dbReference type="eggNOG" id="COG0589">
    <property type="taxonomic scope" value="Bacteria"/>
</dbReference>